<protein>
    <submittedName>
        <fullName evidence="1">Uncharacterized protein</fullName>
    </submittedName>
</protein>
<sequence length="68" mass="7857">MITSLQSRLQVFPDSTIVYPGHEYGGEWTTIGREKRHGFLRLVKGETIEELWNQLDIPTGLQSVQRNE</sequence>
<name>A0ACC1HRL7_9FUNG</name>
<dbReference type="Proteomes" id="UP001145114">
    <property type="component" value="Unassembled WGS sequence"/>
</dbReference>
<reference evidence="1" key="1">
    <citation type="submission" date="2022-06" db="EMBL/GenBank/DDBJ databases">
        <title>Phylogenomic reconstructions and comparative analyses of Kickxellomycotina fungi.</title>
        <authorList>
            <person name="Reynolds N.K."/>
            <person name="Stajich J.E."/>
            <person name="Barry K."/>
            <person name="Grigoriev I.V."/>
            <person name="Crous P."/>
            <person name="Smith M.E."/>
        </authorList>
    </citation>
    <scope>NUCLEOTIDE SEQUENCE</scope>
    <source>
        <strain evidence="1">RSA 2271</strain>
    </source>
</reference>
<proteinExistence type="predicted"/>
<organism evidence="1 2">
    <name type="scientific">Spiromyces aspiralis</name>
    <dbReference type="NCBI Taxonomy" id="68401"/>
    <lineage>
        <taxon>Eukaryota</taxon>
        <taxon>Fungi</taxon>
        <taxon>Fungi incertae sedis</taxon>
        <taxon>Zoopagomycota</taxon>
        <taxon>Kickxellomycotina</taxon>
        <taxon>Kickxellomycetes</taxon>
        <taxon>Kickxellales</taxon>
        <taxon>Kickxellaceae</taxon>
        <taxon>Spiromyces</taxon>
    </lineage>
</organism>
<gene>
    <name evidence="1" type="ORF">EV182_003083</name>
</gene>
<evidence type="ECO:0000313" key="2">
    <source>
        <dbReference type="Proteomes" id="UP001145114"/>
    </source>
</evidence>
<evidence type="ECO:0000313" key="1">
    <source>
        <dbReference type="EMBL" id="KAJ1678921.1"/>
    </source>
</evidence>
<comment type="caution">
    <text evidence="1">The sequence shown here is derived from an EMBL/GenBank/DDBJ whole genome shotgun (WGS) entry which is preliminary data.</text>
</comment>
<accession>A0ACC1HRL7</accession>
<keyword evidence="2" id="KW-1185">Reference proteome</keyword>
<dbReference type="EMBL" id="JAMZIH010000743">
    <property type="protein sequence ID" value="KAJ1678921.1"/>
    <property type="molecule type" value="Genomic_DNA"/>
</dbReference>